<evidence type="ECO:0000313" key="4">
    <source>
        <dbReference type="Proteomes" id="UP001501470"/>
    </source>
</evidence>
<protein>
    <recommendedName>
        <fullName evidence="2">CAAX prenyl protease 2/Lysostaphin resistance protein A-like domain-containing protein</fullName>
    </recommendedName>
</protein>
<feature type="domain" description="CAAX prenyl protease 2/Lysostaphin resistance protein A-like" evidence="2">
    <location>
        <begin position="154"/>
        <end position="237"/>
    </location>
</feature>
<keyword evidence="1" id="KW-1133">Transmembrane helix</keyword>
<evidence type="ECO:0000256" key="1">
    <source>
        <dbReference type="SAM" id="Phobius"/>
    </source>
</evidence>
<keyword evidence="4" id="KW-1185">Reference proteome</keyword>
<evidence type="ECO:0000259" key="2">
    <source>
        <dbReference type="Pfam" id="PF02517"/>
    </source>
</evidence>
<evidence type="ECO:0000313" key="3">
    <source>
        <dbReference type="EMBL" id="GAA1514180.1"/>
    </source>
</evidence>
<feature type="transmembrane region" description="Helical" evidence="1">
    <location>
        <begin position="266"/>
        <end position="287"/>
    </location>
</feature>
<dbReference type="Pfam" id="PF02517">
    <property type="entry name" value="Rce1-like"/>
    <property type="match status" value="1"/>
</dbReference>
<gene>
    <name evidence="3" type="ORF">GCM10009827_031100</name>
</gene>
<keyword evidence="1" id="KW-0812">Transmembrane</keyword>
<name>A0ABN2AAA8_9ACTN</name>
<comment type="caution">
    <text evidence="3">The sequence shown here is derived from an EMBL/GenBank/DDBJ whole genome shotgun (WGS) entry which is preliminary data.</text>
</comment>
<sequence length="316" mass="33352">MSLPEPGTPFHRLARTEAHRWWRPVVGTLILAVAWFGSLPALAVAVDAVSLIVHEPTGVNGALRFSPTSAAWLSVLTVGLLLPAALLAARDVQNRPVGTLASVTGRVRLGWLGGCLLVAAVTTVGWIAGGELVYEAMGDGDNGTPVGAGKFGRNVLIFLAPTVLMAVALEYAFRGWLLQAVGGFSKKLWTAIAVQAVLYAAAFGTDGPWSFADWLVTGAVLGWLAVRTGGLEAGIALMTCLYLTGLGYDALYGWLTYFGPYDDLDWQIFALNLVVNLVYAAVVTRLARRRGIVTVSAEPAAGSYTVGSNVVEPEPV</sequence>
<feature type="transmembrane region" description="Helical" evidence="1">
    <location>
        <begin position="109"/>
        <end position="128"/>
    </location>
</feature>
<reference evidence="3 4" key="1">
    <citation type="journal article" date="2019" name="Int. J. Syst. Evol. Microbiol.">
        <title>The Global Catalogue of Microorganisms (GCM) 10K type strain sequencing project: providing services to taxonomists for standard genome sequencing and annotation.</title>
        <authorList>
            <consortium name="The Broad Institute Genomics Platform"/>
            <consortium name="The Broad Institute Genome Sequencing Center for Infectious Disease"/>
            <person name="Wu L."/>
            <person name="Ma J."/>
        </authorList>
    </citation>
    <scope>NUCLEOTIDE SEQUENCE [LARGE SCALE GENOMIC DNA]</scope>
    <source>
        <strain evidence="3 4">JCM 15933</strain>
    </source>
</reference>
<dbReference type="Proteomes" id="UP001501470">
    <property type="component" value="Unassembled WGS sequence"/>
</dbReference>
<feature type="transmembrane region" description="Helical" evidence="1">
    <location>
        <begin position="155"/>
        <end position="176"/>
    </location>
</feature>
<feature type="transmembrane region" description="Helical" evidence="1">
    <location>
        <begin position="69"/>
        <end position="89"/>
    </location>
</feature>
<organism evidence="3 4">
    <name type="scientific">Dactylosporangium maewongense</name>
    <dbReference type="NCBI Taxonomy" id="634393"/>
    <lineage>
        <taxon>Bacteria</taxon>
        <taxon>Bacillati</taxon>
        <taxon>Actinomycetota</taxon>
        <taxon>Actinomycetes</taxon>
        <taxon>Micromonosporales</taxon>
        <taxon>Micromonosporaceae</taxon>
        <taxon>Dactylosporangium</taxon>
    </lineage>
</organism>
<dbReference type="InterPro" id="IPR003675">
    <property type="entry name" value="Rce1/LyrA-like_dom"/>
</dbReference>
<dbReference type="EMBL" id="BAAAQD010000005">
    <property type="protein sequence ID" value="GAA1514180.1"/>
    <property type="molecule type" value="Genomic_DNA"/>
</dbReference>
<accession>A0ABN2AAA8</accession>
<feature type="transmembrane region" description="Helical" evidence="1">
    <location>
        <begin position="233"/>
        <end position="254"/>
    </location>
</feature>
<keyword evidence="1" id="KW-0472">Membrane</keyword>
<proteinExistence type="predicted"/>